<name>K9U1J3_CHRTP</name>
<dbReference type="InParanoid" id="K9U1J3"/>
<sequence>MNQMTDTNQIRILISALASGVVSVQKSTLMMALASRSEAVTIAAQFDSPRLKRELNLAKPNQTPKVSLELEFDGNRVIYQSQEIGKIQILYKPPLPGELQARLSTESAIDRFLEYLQKLYQIVVLDESDRHVRVFIPNQQIPSFVELWQEFLQEIAFSAYGDTKHQLPGLVQTFIQMLNSVTLSGRGFSTLDVPILTNEQSNVLAAWYFAVVRDVGERQNNRQKQIYLLEKELAEFDLDDKTRRAKTKELQDKLAMQDKETLKYTEYFRKSFGGSLEEQNAALQEVRQLETRLFQSSLTKAEQRKLQKQQEKLKKILILSQESIQQKLELFKQSEGDPFKFVRLDEQQNPDKFKQIYKIAKNFTKIATDQINSTRGDIFTQCISEMYRLLENEPKKSLPQPLLTEEPILGEARSPGDDSKEFCYSCGVKLDPKNARWQVLRFMFERPSQRRQSASSEGRPHICASCSALAFASPLKVTDESIVLQLKSLSGSTISELKIKDYLRMLTNKEMHLSAGRYLILSSDRTNTGEIASQKMGQVQYALAKAASIFPVEVLADFEFWLITQGSQKILIANRHLILVKGLMNSYGQSIINADKDVNMTLGDAIRYIQQDLPYLADYILAKPTNYSNVVETEKNRKKYWEMIRESTMNKEHQLWQKATLYEDVAALTGLTYAFAQSFKRIASECLSKEDAERELSKLIEKVEDGHAFSYFFCDYYKPFEEVNRTITKVQFYRNPDCSFIYDRLKELLAKIEVSISEREEIDKETQQARLNIFAEDITRVYDHFIHKKEYLAEKDWKNLTYNLKLSLYTRFPELLTKAKTKSEKK</sequence>
<protein>
    <submittedName>
        <fullName evidence="1">Uncharacterized protein</fullName>
    </submittedName>
</protein>
<evidence type="ECO:0000313" key="2">
    <source>
        <dbReference type="Proteomes" id="UP000010384"/>
    </source>
</evidence>
<dbReference type="Proteomes" id="UP000010384">
    <property type="component" value="Chromosome"/>
</dbReference>
<dbReference type="KEGG" id="cthe:Chro_3026"/>
<organism evidence="1 2">
    <name type="scientific">Chroococcidiopsis thermalis (strain PCC 7203)</name>
    <dbReference type="NCBI Taxonomy" id="251229"/>
    <lineage>
        <taxon>Bacteria</taxon>
        <taxon>Bacillati</taxon>
        <taxon>Cyanobacteriota</taxon>
        <taxon>Cyanophyceae</taxon>
        <taxon>Chroococcidiopsidales</taxon>
        <taxon>Chroococcidiopsidaceae</taxon>
        <taxon>Chroococcidiopsis</taxon>
    </lineage>
</organism>
<dbReference type="OrthoDB" id="583709at2"/>
<gene>
    <name evidence="1" type="ORF">Chro_3026</name>
</gene>
<dbReference type="eggNOG" id="COG0542">
    <property type="taxonomic scope" value="Bacteria"/>
</dbReference>
<reference evidence="1 2" key="1">
    <citation type="submission" date="2012-06" db="EMBL/GenBank/DDBJ databases">
        <title>Finished chromosome of genome of Chroococcidiopsis thermalis PCC 7203.</title>
        <authorList>
            <consortium name="US DOE Joint Genome Institute"/>
            <person name="Gugger M."/>
            <person name="Coursin T."/>
            <person name="Rippka R."/>
            <person name="Tandeau De Marsac N."/>
            <person name="Huntemann M."/>
            <person name="Wei C.-L."/>
            <person name="Han J."/>
            <person name="Detter J.C."/>
            <person name="Han C."/>
            <person name="Tapia R."/>
            <person name="Davenport K."/>
            <person name="Daligault H."/>
            <person name="Erkkila T."/>
            <person name="Gu W."/>
            <person name="Munk A.C.C."/>
            <person name="Teshima H."/>
            <person name="Xu Y."/>
            <person name="Chain P."/>
            <person name="Chen A."/>
            <person name="Krypides N."/>
            <person name="Mavromatis K."/>
            <person name="Markowitz V."/>
            <person name="Szeto E."/>
            <person name="Ivanova N."/>
            <person name="Mikhailova N."/>
            <person name="Ovchinnikova G."/>
            <person name="Pagani I."/>
            <person name="Pati A."/>
            <person name="Goodwin L."/>
            <person name="Peters L."/>
            <person name="Pitluck S."/>
            <person name="Woyke T."/>
            <person name="Kerfeld C."/>
        </authorList>
    </citation>
    <scope>NUCLEOTIDE SEQUENCE [LARGE SCALE GENOMIC DNA]</scope>
    <source>
        <strain evidence="1 2">PCC 7203</strain>
    </source>
</reference>
<dbReference type="AlphaFoldDB" id="K9U1J3"/>
<dbReference type="HOGENOM" id="CLU_337648_0_0_3"/>
<dbReference type="PATRIC" id="fig|251229.3.peg.3536"/>
<dbReference type="STRING" id="251229.Chro_3026"/>
<dbReference type="EMBL" id="CP003597">
    <property type="protein sequence ID" value="AFY88493.1"/>
    <property type="molecule type" value="Genomic_DNA"/>
</dbReference>
<keyword evidence="2" id="KW-1185">Reference proteome</keyword>
<accession>K9U1J3</accession>
<evidence type="ECO:0000313" key="1">
    <source>
        <dbReference type="EMBL" id="AFY88493.1"/>
    </source>
</evidence>
<proteinExistence type="predicted"/>